<evidence type="ECO:0000313" key="1">
    <source>
        <dbReference type="EMBL" id="GAH31579.1"/>
    </source>
</evidence>
<dbReference type="SUPFAM" id="SSF56672">
    <property type="entry name" value="DNA/RNA polymerases"/>
    <property type="match status" value="1"/>
</dbReference>
<dbReference type="EMBL" id="BARU01012853">
    <property type="protein sequence ID" value="GAH31579.1"/>
    <property type="molecule type" value="Genomic_DNA"/>
</dbReference>
<dbReference type="Gene3D" id="3.90.1600.10">
    <property type="entry name" value="Palm domain of DNA polymerase"/>
    <property type="match status" value="1"/>
</dbReference>
<proteinExistence type="predicted"/>
<protein>
    <submittedName>
        <fullName evidence="1">Uncharacterized protein</fullName>
    </submittedName>
</protein>
<gene>
    <name evidence="1" type="ORF">S03H2_23504</name>
</gene>
<dbReference type="InterPro" id="IPR043502">
    <property type="entry name" value="DNA/RNA_pol_sf"/>
</dbReference>
<sequence length="207" mass="23692">GFYGKWAQRNPAIIQSGYTGRPELSRELVISYETGERYIITRMMGKEWAESGFIEGRHNLVAIAAHITEGARIYLWRLIDRLPRGRVLYCDTDSLVVRQSDVDAFSDVMDDKRLGYLQAQKTSASVSIRGLKDYRWNDVDIIKGIRSTAEQITPSSFRQKMFPGLYTLLKTATPGLFPIITQTRTLKRQYDKAELLPDSSFTSPFRL</sequence>
<organism evidence="1">
    <name type="scientific">marine sediment metagenome</name>
    <dbReference type="NCBI Taxonomy" id="412755"/>
    <lineage>
        <taxon>unclassified sequences</taxon>
        <taxon>metagenomes</taxon>
        <taxon>ecological metagenomes</taxon>
    </lineage>
</organism>
<accession>X1FQE6</accession>
<comment type="caution">
    <text evidence="1">The sequence shown here is derived from an EMBL/GenBank/DDBJ whole genome shotgun (WGS) entry which is preliminary data.</text>
</comment>
<dbReference type="InterPro" id="IPR023211">
    <property type="entry name" value="DNA_pol_palm_dom_sf"/>
</dbReference>
<reference evidence="1" key="1">
    <citation type="journal article" date="2014" name="Front. Microbiol.">
        <title>High frequency of phylogenetically diverse reductive dehalogenase-homologous genes in deep subseafloor sedimentary metagenomes.</title>
        <authorList>
            <person name="Kawai M."/>
            <person name="Futagami T."/>
            <person name="Toyoda A."/>
            <person name="Takaki Y."/>
            <person name="Nishi S."/>
            <person name="Hori S."/>
            <person name="Arai W."/>
            <person name="Tsubouchi T."/>
            <person name="Morono Y."/>
            <person name="Uchiyama I."/>
            <person name="Ito T."/>
            <person name="Fujiyama A."/>
            <person name="Inagaki F."/>
            <person name="Takami H."/>
        </authorList>
    </citation>
    <scope>NUCLEOTIDE SEQUENCE</scope>
    <source>
        <strain evidence="1">Expedition CK06-06</strain>
    </source>
</reference>
<dbReference type="PROSITE" id="PS00116">
    <property type="entry name" value="DNA_POLYMERASE_B"/>
    <property type="match status" value="1"/>
</dbReference>
<dbReference type="InterPro" id="IPR017964">
    <property type="entry name" value="DNA-dir_DNA_pol_B_CS"/>
</dbReference>
<dbReference type="GO" id="GO:0003676">
    <property type="term" value="F:nucleic acid binding"/>
    <property type="evidence" value="ECO:0007669"/>
    <property type="project" value="InterPro"/>
</dbReference>
<dbReference type="AlphaFoldDB" id="X1FQE6"/>
<name>X1FQE6_9ZZZZ</name>
<feature type="non-terminal residue" evidence="1">
    <location>
        <position position="1"/>
    </location>
</feature>
<dbReference type="GO" id="GO:0000166">
    <property type="term" value="F:nucleotide binding"/>
    <property type="evidence" value="ECO:0007669"/>
    <property type="project" value="InterPro"/>
</dbReference>